<evidence type="ECO:0000313" key="1">
    <source>
        <dbReference type="EMBL" id="CAF1515574.1"/>
    </source>
</evidence>
<dbReference type="Proteomes" id="UP000663889">
    <property type="component" value="Unassembled WGS sequence"/>
</dbReference>
<proteinExistence type="predicted"/>
<name>A0A819WP76_9BILA</name>
<reference evidence="2" key="1">
    <citation type="submission" date="2021-02" db="EMBL/GenBank/DDBJ databases">
        <authorList>
            <person name="Nowell W R."/>
        </authorList>
    </citation>
    <scope>NUCLEOTIDE SEQUENCE</scope>
</reference>
<dbReference type="Proteomes" id="UP000663874">
    <property type="component" value="Unassembled WGS sequence"/>
</dbReference>
<comment type="caution">
    <text evidence="2">The sequence shown here is derived from an EMBL/GenBank/DDBJ whole genome shotgun (WGS) entry which is preliminary data.</text>
</comment>
<evidence type="ECO:0000313" key="3">
    <source>
        <dbReference type="Proteomes" id="UP000663874"/>
    </source>
</evidence>
<sequence length="144" mass="17202">MVITRSQHQHLFEEEAQRLSCIEFQFTNPEFSYCHTIHRPTFVTAMEEQFMHTLAKEQIKTLEKFGGGVHEDVVKWLQHMEEAFDRAQVQSSNKYLAIQWYLTDAAAKWFRHNKPNILDWSTFKTELTKAYQPSLHQILLRMEQ</sequence>
<protein>
    <recommendedName>
        <fullName evidence="4">Retrotransposon gag domain-containing protein</fullName>
    </recommendedName>
</protein>
<accession>A0A819WP76</accession>
<evidence type="ECO:0000313" key="2">
    <source>
        <dbReference type="EMBL" id="CAF4129797.1"/>
    </source>
</evidence>
<evidence type="ECO:0008006" key="4">
    <source>
        <dbReference type="Google" id="ProtNLM"/>
    </source>
</evidence>
<organism evidence="2 3">
    <name type="scientific">Rotaria sordida</name>
    <dbReference type="NCBI Taxonomy" id="392033"/>
    <lineage>
        <taxon>Eukaryota</taxon>
        <taxon>Metazoa</taxon>
        <taxon>Spiralia</taxon>
        <taxon>Gnathifera</taxon>
        <taxon>Rotifera</taxon>
        <taxon>Eurotatoria</taxon>
        <taxon>Bdelloidea</taxon>
        <taxon>Philodinida</taxon>
        <taxon>Philodinidae</taxon>
        <taxon>Rotaria</taxon>
    </lineage>
</organism>
<dbReference type="AlphaFoldDB" id="A0A819WP76"/>
<dbReference type="EMBL" id="CAJOBE010011386">
    <property type="protein sequence ID" value="CAF4129797.1"/>
    <property type="molecule type" value="Genomic_DNA"/>
</dbReference>
<dbReference type="EMBL" id="CAJNOU010006934">
    <property type="protein sequence ID" value="CAF1515574.1"/>
    <property type="molecule type" value="Genomic_DNA"/>
</dbReference>
<gene>
    <name evidence="2" type="ORF">FNK824_LOCUS32689</name>
    <name evidence="1" type="ORF">SEV965_LOCUS36766</name>
</gene>